<dbReference type="EMBL" id="KX641265">
    <property type="protein sequence ID" value="AOT25122.1"/>
    <property type="molecule type" value="Genomic_DNA"/>
</dbReference>
<dbReference type="KEGG" id="vg:63925782"/>
<feature type="region of interest" description="Disordered" evidence="1">
    <location>
        <begin position="67"/>
        <end position="87"/>
    </location>
</feature>
<dbReference type="RefSeq" id="YP_010051296.1">
    <property type="nucleotide sequence ID" value="NC_054440.1"/>
</dbReference>
<organism evidence="2 3">
    <name type="scientific">Mycobacterium phage Taheera</name>
    <dbReference type="NCBI Taxonomy" id="1897549"/>
    <lineage>
        <taxon>Viruses</taxon>
        <taxon>Duplodnaviria</taxon>
        <taxon>Heunggongvirae</taxon>
        <taxon>Uroviricota</taxon>
        <taxon>Caudoviricetes</taxon>
        <taxon>Gclasvirinae</taxon>
        <taxon>Liefievirus</taxon>
        <taxon>Liefievirus taheera</taxon>
    </lineage>
</organism>
<evidence type="ECO:0000256" key="1">
    <source>
        <dbReference type="SAM" id="MobiDB-lite"/>
    </source>
</evidence>
<evidence type="ECO:0000313" key="3">
    <source>
        <dbReference type="Proteomes" id="UP000221964"/>
    </source>
</evidence>
<name>A0A1D8EVR1_9CAUD</name>
<sequence length="87" mass="9344">MGKLKIPISDDKKIRRSSEVRKACQTIGATIAVTAGRIAGDSDGYGVEESVGSDRTRVNVYAQHNKTMKAEAGATPPLQQAAMRVRK</sequence>
<dbReference type="GeneID" id="63925782"/>
<gene>
    <name evidence="2" type="primary">11</name>
    <name evidence="2" type="ORF">PBI_TAHEERA_11</name>
</gene>
<accession>A0A1D8EVR1</accession>
<keyword evidence="3" id="KW-1185">Reference proteome</keyword>
<protein>
    <submittedName>
        <fullName evidence="2">Head-to-tail connector protein</fullName>
    </submittedName>
</protein>
<evidence type="ECO:0000313" key="2">
    <source>
        <dbReference type="EMBL" id="AOT25122.1"/>
    </source>
</evidence>
<proteinExistence type="predicted"/>
<dbReference type="Proteomes" id="UP000221964">
    <property type="component" value="Segment"/>
</dbReference>
<reference evidence="2 3" key="1">
    <citation type="submission" date="2016-07" db="EMBL/GenBank/DDBJ databases">
        <authorList>
            <person name="Reedoy K."/>
            <person name="Kasavan K."/>
            <person name="Gounden S."/>
            <person name="Phinius B."/>
            <person name="Wilson C.A."/>
            <person name="Venkatas J."/>
            <person name="Garlena R.A."/>
            <person name="Russell D.A."/>
            <person name="Bowman C.A."/>
            <person name="Rubin E."/>
            <person name="Larsen M.H."/>
            <person name="Guerrero C.A."/>
            <person name="Jacobs-Sera D."/>
            <person name="Hatfull G.F."/>
        </authorList>
    </citation>
    <scope>NUCLEOTIDE SEQUENCE [LARGE SCALE GENOMIC DNA]</scope>
</reference>